<dbReference type="PANTHER" id="PTHR43240">
    <property type="entry name" value="1,4-DIHYDROXY-2-NAPHTHOYL-COA THIOESTERASE 1"/>
    <property type="match status" value="1"/>
</dbReference>
<accession>A0A1I3HJR2</accession>
<evidence type="ECO:0000259" key="8">
    <source>
        <dbReference type="Pfam" id="PF03061"/>
    </source>
</evidence>
<dbReference type="PANTHER" id="PTHR43240:SF20">
    <property type="entry name" value="MEDIUM_LONG-CHAIN ACYL-COA THIOESTERASE YIGI"/>
    <property type="match status" value="1"/>
</dbReference>
<evidence type="ECO:0000256" key="6">
    <source>
        <dbReference type="ARBA" id="ARBA00040062"/>
    </source>
</evidence>
<dbReference type="SUPFAM" id="SSF54637">
    <property type="entry name" value="Thioesterase/thiol ester dehydrase-isomerase"/>
    <property type="match status" value="1"/>
</dbReference>
<dbReference type="GO" id="GO:0047617">
    <property type="term" value="F:fatty acyl-CoA hydrolase activity"/>
    <property type="evidence" value="ECO:0007669"/>
    <property type="project" value="UniProtKB-EC"/>
</dbReference>
<dbReference type="STRING" id="1121003.SAMN03080618_00229"/>
<evidence type="ECO:0000313" key="10">
    <source>
        <dbReference type="Proteomes" id="UP000242763"/>
    </source>
</evidence>
<dbReference type="EMBL" id="FORF01000001">
    <property type="protein sequence ID" value="SFI35975.1"/>
    <property type="molecule type" value="Genomic_DNA"/>
</dbReference>
<evidence type="ECO:0000256" key="7">
    <source>
        <dbReference type="ARBA" id="ARBA00048062"/>
    </source>
</evidence>
<dbReference type="AlphaFoldDB" id="A0A1I3HJR2"/>
<dbReference type="Gene3D" id="3.10.129.10">
    <property type="entry name" value="Hotdog Thioesterase"/>
    <property type="match status" value="1"/>
</dbReference>
<evidence type="ECO:0000313" key="9">
    <source>
        <dbReference type="EMBL" id="SFI35975.1"/>
    </source>
</evidence>
<name>A0A1I3HJR2_9HYPH</name>
<protein>
    <recommendedName>
        <fullName evidence="6">Medium/long-chain acyl-CoA thioesterase YigI</fullName>
        <ecNumber evidence="5">3.1.2.20</ecNumber>
    </recommendedName>
</protein>
<dbReference type="CDD" id="cd03443">
    <property type="entry name" value="PaaI_thioesterase"/>
    <property type="match status" value="1"/>
</dbReference>
<dbReference type="Proteomes" id="UP000242763">
    <property type="component" value="Unassembled WGS sequence"/>
</dbReference>
<feature type="domain" description="Thioesterase" evidence="8">
    <location>
        <begin position="74"/>
        <end position="144"/>
    </location>
</feature>
<evidence type="ECO:0000256" key="4">
    <source>
        <dbReference type="ARBA" id="ARBA00038381"/>
    </source>
</evidence>
<reference evidence="10" key="1">
    <citation type="submission" date="2016-10" db="EMBL/GenBank/DDBJ databases">
        <authorList>
            <person name="Varghese N."/>
            <person name="Submissions S."/>
        </authorList>
    </citation>
    <scope>NUCLEOTIDE SEQUENCE [LARGE SCALE GENOMIC DNA]</scope>
    <source>
        <strain evidence="10">DSM 21857</strain>
    </source>
</reference>
<evidence type="ECO:0000256" key="5">
    <source>
        <dbReference type="ARBA" id="ARBA00038894"/>
    </source>
</evidence>
<organism evidence="9 10">
    <name type="scientific">Aquamicrobium aerolatum DSM 21857</name>
    <dbReference type="NCBI Taxonomy" id="1121003"/>
    <lineage>
        <taxon>Bacteria</taxon>
        <taxon>Pseudomonadati</taxon>
        <taxon>Pseudomonadota</taxon>
        <taxon>Alphaproteobacteria</taxon>
        <taxon>Hyphomicrobiales</taxon>
        <taxon>Phyllobacteriaceae</taxon>
        <taxon>Aerobium</taxon>
    </lineage>
</organism>
<comment type="catalytic activity">
    <reaction evidence="7">
        <text>a medium-chain fatty acyl-CoA + H2O = a medium-chain fatty acid + CoA + H(+)</text>
        <dbReference type="Rhea" id="RHEA:68184"/>
        <dbReference type="ChEBI" id="CHEBI:15377"/>
        <dbReference type="ChEBI" id="CHEBI:15378"/>
        <dbReference type="ChEBI" id="CHEBI:57287"/>
        <dbReference type="ChEBI" id="CHEBI:59558"/>
        <dbReference type="ChEBI" id="CHEBI:90546"/>
    </reaction>
</comment>
<dbReference type="NCBIfam" id="TIGR00369">
    <property type="entry name" value="unchar_dom_1"/>
    <property type="match status" value="1"/>
</dbReference>
<dbReference type="InterPro" id="IPR029069">
    <property type="entry name" value="HotDog_dom_sf"/>
</dbReference>
<sequence>MIVLSHDKQAPILGLPVRKAMSVKFEAFGDFETRVRDSFQRQKIMTTIGADLTRVNPGEVEIEMPFSPELTQQHGFLHAGIISTTLDSACGYAAYSVMPEDSAVLTIEFKVNLLSPGKGERFLFRGSVTKPGRTIMVADGQAFAFDAEGNARMIATMTGTMMVISGRGDLAG</sequence>
<dbReference type="InterPro" id="IPR003736">
    <property type="entry name" value="PAAI_dom"/>
</dbReference>
<comment type="catalytic activity">
    <reaction evidence="2">
        <text>a fatty acyl-CoA + H2O = a fatty acid + CoA + H(+)</text>
        <dbReference type="Rhea" id="RHEA:16781"/>
        <dbReference type="ChEBI" id="CHEBI:15377"/>
        <dbReference type="ChEBI" id="CHEBI:15378"/>
        <dbReference type="ChEBI" id="CHEBI:28868"/>
        <dbReference type="ChEBI" id="CHEBI:57287"/>
        <dbReference type="ChEBI" id="CHEBI:77636"/>
        <dbReference type="EC" id="3.1.2.20"/>
    </reaction>
</comment>
<gene>
    <name evidence="9" type="ORF">SAMN03080618_00229</name>
</gene>
<evidence type="ECO:0000256" key="3">
    <source>
        <dbReference type="ARBA" id="ARBA00036002"/>
    </source>
</evidence>
<keyword evidence="10" id="KW-1185">Reference proteome</keyword>
<dbReference type="Pfam" id="PF03061">
    <property type="entry name" value="4HBT"/>
    <property type="match status" value="1"/>
</dbReference>
<comment type="catalytic activity">
    <reaction evidence="3">
        <text>a long-chain fatty acyl-CoA + H2O = a long-chain fatty acid + CoA + H(+)</text>
        <dbReference type="Rhea" id="RHEA:67680"/>
        <dbReference type="ChEBI" id="CHEBI:15377"/>
        <dbReference type="ChEBI" id="CHEBI:15378"/>
        <dbReference type="ChEBI" id="CHEBI:57287"/>
        <dbReference type="ChEBI" id="CHEBI:57560"/>
        <dbReference type="ChEBI" id="CHEBI:83139"/>
    </reaction>
</comment>
<proteinExistence type="inferred from homology"/>
<keyword evidence="1" id="KW-0378">Hydrolase</keyword>
<evidence type="ECO:0000256" key="1">
    <source>
        <dbReference type="ARBA" id="ARBA00022801"/>
    </source>
</evidence>
<comment type="similarity">
    <text evidence="4">Belongs to the YigI thioesterase family.</text>
</comment>
<dbReference type="EC" id="3.1.2.20" evidence="5"/>
<evidence type="ECO:0000256" key="2">
    <source>
        <dbReference type="ARBA" id="ARBA00035880"/>
    </source>
</evidence>
<dbReference type="InterPro" id="IPR006683">
    <property type="entry name" value="Thioestr_dom"/>
</dbReference>